<feature type="compositionally biased region" description="Polar residues" evidence="1">
    <location>
        <begin position="1"/>
        <end position="14"/>
    </location>
</feature>
<feature type="compositionally biased region" description="Basic and acidic residues" evidence="1">
    <location>
        <begin position="121"/>
        <end position="131"/>
    </location>
</feature>
<dbReference type="HOGENOM" id="CLU_116365_0_0_1"/>
<evidence type="ECO:0000256" key="1">
    <source>
        <dbReference type="SAM" id="MobiDB-lite"/>
    </source>
</evidence>
<dbReference type="STRING" id="1245745.A0A0A2W448"/>
<dbReference type="EMBL" id="ANFO01000652">
    <property type="protein sequence ID" value="KGQ07719.1"/>
    <property type="molecule type" value="Genomic_DNA"/>
</dbReference>
<sequence>MSHNSHGTKVSLGNQAPERNEPAGIVADDSLAAESRRNDGEFAKNAGAKSESSQNTKNIQSTPKAAQHANGGAAPSYVVDTQLRDQSGPHGKSIREQDMDATGYRDGLRRALRSEPGSEDDPSRLAEHQFEGRNAIPGSAPAVRDTNGVNSFEKLERDLSA</sequence>
<organism evidence="2 3">
    <name type="scientific">Beauveria bassiana D1-5</name>
    <dbReference type="NCBI Taxonomy" id="1245745"/>
    <lineage>
        <taxon>Eukaryota</taxon>
        <taxon>Fungi</taxon>
        <taxon>Dikarya</taxon>
        <taxon>Ascomycota</taxon>
        <taxon>Pezizomycotina</taxon>
        <taxon>Sordariomycetes</taxon>
        <taxon>Hypocreomycetidae</taxon>
        <taxon>Hypocreales</taxon>
        <taxon>Cordycipitaceae</taxon>
        <taxon>Beauveria</taxon>
    </lineage>
</organism>
<evidence type="ECO:0000313" key="2">
    <source>
        <dbReference type="EMBL" id="KGQ07719.1"/>
    </source>
</evidence>
<name>A0A0A2W448_BEABA</name>
<dbReference type="AlphaFoldDB" id="A0A0A2W448"/>
<dbReference type="Proteomes" id="UP000030106">
    <property type="component" value="Unassembled WGS sequence"/>
</dbReference>
<feature type="region of interest" description="Disordered" evidence="1">
    <location>
        <begin position="1"/>
        <end position="161"/>
    </location>
</feature>
<protein>
    <submittedName>
        <fullName evidence="2">Uncharacterized protein</fullName>
    </submittedName>
</protein>
<dbReference type="OrthoDB" id="5383057at2759"/>
<evidence type="ECO:0000313" key="3">
    <source>
        <dbReference type="Proteomes" id="UP000030106"/>
    </source>
</evidence>
<feature type="compositionally biased region" description="Polar residues" evidence="1">
    <location>
        <begin position="50"/>
        <end position="64"/>
    </location>
</feature>
<comment type="caution">
    <text evidence="2">The sequence shown here is derived from an EMBL/GenBank/DDBJ whole genome shotgun (WGS) entry which is preliminary data.</text>
</comment>
<dbReference type="eggNOG" id="ENOG502SRFI">
    <property type="taxonomic scope" value="Eukaryota"/>
</dbReference>
<proteinExistence type="predicted"/>
<reference evidence="2 3" key="1">
    <citation type="submission" date="2012-10" db="EMBL/GenBank/DDBJ databases">
        <title>Genome sequencing and analysis of entomopathogenic fungi Beauveria bassiana D1-5.</title>
        <authorList>
            <person name="Li Q."/>
            <person name="Wang L."/>
            <person name="Zhang Z."/>
            <person name="Wang Q."/>
            <person name="Ren J."/>
            <person name="Wang M."/>
            <person name="Xu W."/>
            <person name="Wang J."/>
            <person name="Lu Y."/>
            <person name="Du Q."/>
            <person name="Sun Z."/>
        </authorList>
    </citation>
    <scope>NUCLEOTIDE SEQUENCE [LARGE SCALE GENOMIC DNA]</scope>
    <source>
        <strain evidence="2 3">D1-5</strain>
    </source>
</reference>
<gene>
    <name evidence="2" type="ORF">BBAD15_g6941</name>
</gene>
<accession>A0A0A2W448</accession>